<organism evidence="13 14">
    <name type="scientific">Anaeroglobus geminatus F0357</name>
    <dbReference type="NCBI Taxonomy" id="861450"/>
    <lineage>
        <taxon>Bacteria</taxon>
        <taxon>Bacillati</taxon>
        <taxon>Bacillota</taxon>
        <taxon>Negativicutes</taxon>
        <taxon>Veillonellales</taxon>
        <taxon>Veillonellaceae</taxon>
        <taxon>Anaeroglobus</taxon>
    </lineage>
</organism>
<comment type="pathway">
    <text evidence="1 9">Cell wall biogenesis; peptidoglycan biosynthesis.</text>
</comment>
<dbReference type="PANTHER" id="PTHR30582:SF24">
    <property type="entry name" value="L,D-TRANSPEPTIDASE ERFK_SRFK-RELATED"/>
    <property type="match status" value="1"/>
</dbReference>
<sequence>MKGPRLLGKKFFFAVLATVFTVSVTFAASPENTPADRYRAVVKISKIGTVSVSKNKPVTENANKTGNVTAADEGDRTDSEGRVPVSATDRTEKIGVNLASRILTFYQGSDKVAMYPVGVGSIYTPTPIGYYTVENKETDPTWINPDDTSERIASGRNNPLGYRWIGFSGNYGIHGTNRPETVGGYFLTDVSACVKPMWKISTNAFTSARPWKCTTIASLLMLRRITEYPIIFILTGMIASLCP</sequence>
<dbReference type="PROSITE" id="PS52029">
    <property type="entry name" value="LD_TPASE"/>
    <property type="match status" value="1"/>
</dbReference>
<keyword evidence="5" id="KW-0378">Hydrolase</keyword>
<feature type="active site" description="Proton donor/acceptor" evidence="9">
    <location>
        <position position="174"/>
    </location>
</feature>
<dbReference type="GO" id="GO:0018104">
    <property type="term" value="P:peptidoglycan-protein cross-linking"/>
    <property type="evidence" value="ECO:0007669"/>
    <property type="project" value="TreeGrafter"/>
</dbReference>
<dbReference type="AlphaFoldDB" id="G9YG44"/>
<keyword evidence="3" id="KW-0328">Glycosyltransferase</keyword>
<evidence type="ECO:0000256" key="8">
    <source>
        <dbReference type="ARBA" id="ARBA00023316"/>
    </source>
</evidence>
<evidence type="ECO:0000313" key="14">
    <source>
        <dbReference type="Proteomes" id="UP000005481"/>
    </source>
</evidence>
<feature type="compositionally biased region" description="Polar residues" evidence="10">
    <location>
        <begin position="57"/>
        <end position="68"/>
    </location>
</feature>
<evidence type="ECO:0000256" key="7">
    <source>
        <dbReference type="ARBA" id="ARBA00022984"/>
    </source>
</evidence>
<feature type="domain" description="L,D-TPase catalytic" evidence="12">
    <location>
        <begin position="92"/>
        <end position="219"/>
    </location>
</feature>
<dbReference type="Gene3D" id="2.40.440.10">
    <property type="entry name" value="L,D-transpeptidase catalytic domain-like"/>
    <property type="match status" value="1"/>
</dbReference>
<feature type="signal peptide" evidence="11">
    <location>
        <begin position="1"/>
        <end position="27"/>
    </location>
</feature>
<dbReference type="GO" id="GO:0008360">
    <property type="term" value="P:regulation of cell shape"/>
    <property type="evidence" value="ECO:0007669"/>
    <property type="project" value="UniProtKB-UniRule"/>
</dbReference>
<dbReference type="Proteomes" id="UP000005481">
    <property type="component" value="Unassembled WGS sequence"/>
</dbReference>
<comment type="caution">
    <text evidence="13">The sequence shown here is derived from an EMBL/GenBank/DDBJ whole genome shotgun (WGS) entry which is preliminary data.</text>
</comment>
<dbReference type="Pfam" id="PF03734">
    <property type="entry name" value="YkuD"/>
    <property type="match status" value="1"/>
</dbReference>
<evidence type="ECO:0000259" key="12">
    <source>
        <dbReference type="PROSITE" id="PS52029"/>
    </source>
</evidence>
<gene>
    <name evidence="13" type="ORF">HMPREF0080_00608</name>
</gene>
<keyword evidence="7 9" id="KW-0573">Peptidoglycan synthesis</keyword>
<evidence type="ECO:0000313" key="13">
    <source>
        <dbReference type="EMBL" id="EHM42474.1"/>
    </source>
</evidence>
<dbReference type="InterPro" id="IPR050979">
    <property type="entry name" value="LD-transpeptidase"/>
</dbReference>
<dbReference type="STRING" id="861450.HMPREF0080_00608"/>
<dbReference type="InterPro" id="IPR005490">
    <property type="entry name" value="LD_TPept_cat_dom"/>
</dbReference>
<evidence type="ECO:0000256" key="9">
    <source>
        <dbReference type="PROSITE-ProRule" id="PRU01373"/>
    </source>
</evidence>
<keyword evidence="8 9" id="KW-0961">Cell wall biogenesis/degradation</keyword>
<dbReference type="SUPFAM" id="SSF141523">
    <property type="entry name" value="L,D-transpeptidase catalytic domain-like"/>
    <property type="match status" value="1"/>
</dbReference>
<keyword evidence="11" id="KW-0732">Signal</keyword>
<evidence type="ECO:0000256" key="4">
    <source>
        <dbReference type="ARBA" id="ARBA00022679"/>
    </source>
</evidence>
<feature type="region of interest" description="Disordered" evidence="10">
    <location>
        <begin position="57"/>
        <end position="85"/>
    </location>
</feature>
<accession>G9YG44</accession>
<dbReference type="MEROPS" id="C82.003"/>
<evidence type="ECO:0000256" key="11">
    <source>
        <dbReference type="SAM" id="SignalP"/>
    </source>
</evidence>
<dbReference type="PATRIC" id="fig|861450.3.peg.582"/>
<dbReference type="CDD" id="cd16913">
    <property type="entry name" value="YkuD_like"/>
    <property type="match status" value="1"/>
</dbReference>
<dbReference type="GO" id="GO:0016757">
    <property type="term" value="F:glycosyltransferase activity"/>
    <property type="evidence" value="ECO:0007669"/>
    <property type="project" value="UniProtKB-KW"/>
</dbReference>
<reference evidence="13 14" key="1">
    <citation type="submission" date="2011-08" db="EMBL/GenBank/DDBJ databases">
        <authorList>
            <person name="Weinstock G."/>
            <person name="Sodergren E."/>
            <person name="Clifton S."/>
            <person name="Fulton L."/>
            <person name="Fulton B."/>
            <person name="Courtney L."/>
            <person name="Fronick C."/>
            <person name="Harrison M."/>
            <person name="Strong C."/>
            <person name="Farmer C."/>
            <person name="Delahaunty K."/>
            <person name="Markovic C."/>
            <person name="Hall O."/>
            <person name="Minx P."/>
            <person name="Tomlinson C."/>
            <person name="Mitreva M."/>
            <person name="Hou S."/>
            <person name="Chen J."/>
            <person name="Wollam A."/>
            <person name="Pepin K.H."/>
            <person name="Johnson M."/>
            <person name="Bhonagiri V."/>
            <person name="Zhang X."/>
            <person name="Suruliraj S."/>
            <person name="Warren W."/>
            <person name="Chinwalla A."/>
            <person name="Mardis E.R."/>
            <person name="Wilson R.K."/>
        </authorList>
    </citation>
    <scope>NUCLEOTIDE SEQUENCE [LARGE SCALE GENOMIC DNA]</scope>
    <source>
        <strain evidence="13 14">F0357</strain>
    </source>
</reference>
<evidence type="ECO:0000256" key="6">
    <source>
        <dbReference type="ARBA" id="ARBA00022960"/>
    </source>
</evidence>
<evidence type="ECO:0000256" key="3">
    <source>
        <dbReference type="ARBA" id="ARBA00022676"/>
    </source>
</evidence>
<evidence type="ECO:0000256" key="2">
    <source>
        <dbReference type="ARBA" id="ARBA00005992"/>
    </source>
</evidence>
<comment type="similarity">
    <text evidence="2">Belongs to the YkuD family.</text>
</comment>
<evidence type="ECO:0000256" key="5">
    <source>
        <dbReference type="ARBA" id="ARBA00022801"/>
    </source>
</evidence>
<evidence type="ECO:0000256" key="1">
    <source>
        <dbReference type="ARBA" id="ARBA00004752"/>
    </source>
</evidence>
<dbReference type="PANTHER" id="PTHR30582">
    <property type="entry name" value="L,D-TRANSPEPTIDASE"/>
    <property type="match status" value="1"/>
</dbReference>
<keyword evidence="14" id="KW-1185">Reference proteome</keyword>
<keyword evidence="4" id="KW-0808">Transferase</keyword>
<dbReference type="HOGENOM" id="CLU_1140728_0_0_9"/>
<dbReference type="eggNOG" id="COG1376">
    <property type="taxonomic scope" value="Bacteria"/>
</dbReference>
<keyword evidence="6 9" id="KW-0133">Cell shape</keyword>
<dbReference type="GO" id="GO:0005576">
    <property type="term" value="C:extracellular region"/>
    <property type="evidence" value="ECO:0007669"/>
    <property type="project" value="TreeGrafter"/>
</dbReference>
<feature type="active site" description="Nucleophile" evidence="9">
    <location>
        <position position="193"/>
    </location>
</feature>
<protein>
    <submittedName>
        <fullName evidence="13">ErfK/YbiS/YcfS/YnhG</fullName>
    </submittedName>
</protein>
<name>G9YG44_9FIRM</name>
<evidence type="ECO:0000256" key="10">
    <source>
        <dbReference type="SAM" id="MobiDB-lite"/>
    </source>
</evidence>
<dbReference type="EMBL" id="AGCJ01000018">
    <property type="protein sequence ID" value="EHM42474.1"/>
    <property type="molecule type" value="Genomic_DNA"/>
</dbReference>
<dbReference type="UniPathway" id="UPA00219"/>
<dbReference type="GO" id="GO:0071555">
    <property type="term" value="P:cell wall organization"/>
    <property type="evidence" value="ECO:0007669"/>
    <property type="project" value="UniProtKB-UniRule"/>
</dbReference>
<dbReference type="GO" id="GO:0071972">
    <property type="term" value="F:peptidoglycan L,D-transpeptidase activity"/>
    <property type="evidence" value="ECO:0007669"/>
    <property type="project" value="TreeGrafter"/>
</dbReference>
<dbReference type="InterPro" id="IPR038063">
    <property type="entry name" value="Transpep_catalytic_dom"/>
</dbReference>
<feature type="chain" id="PRO_5003529151" evidence="11">
    <location>
        <begin position="28"/>
        <end position="243"/>
    </location>
</feature>
<proteinExistence type="inferred from homology"/>